<dbReference type="AlphaFoldDB" id="A0A9J6RS71"/>
<organism evidence="2 3">
    <name type="scientific">Dasania phycosphaerae</name>
    <dbReference type="NCBI Taxonomy" id="2950436"/>
    <lineage>
        <taxon>Bacteria</taxon>
        <taxon>Pseudomonadati</taxon>
        <taxon>Pseudomonadota</taxon>
        <taxon>Gammaproteobacteria</taxon>
        <taxon>Cellvibrionales</taxon>
        <taxon>Spongiibacteraceae</taxon>
        <taxon>Dasania</taxon>
    </lineage>
</organism>
<evidence type="ECO:0000313" key="3">
    <source>
        <dbReference type="Proteomes" id="UP001069090"/>
    </source>
</evidence>
<comment type="caution">
    <text evidence="2">The sequence shown here is derived from an EMBL/GenBank/DDBJ whole genome shotgun (WGS) entry which is preliminary data.</text>
</comment>
<dbReference type="EMBL" id="JAPTGG010000029">
    <property type="protein sequence ID" value="MCZ0867218.1"/>
    <property type="molecule type" value="Genomic_DNA"/>
</dbReference>
<evidence type="ECO:0000256" key="1">
    <source>
        <dbReference type="SAM" id="SignalP"/>
    </source>
</evidence>
<proteinExistence type="predicted"/>
<gene>
    <name evidence="2" type="ORF">O0V09_18630</name>
</gene>
<dbReference type="SUPFAM" id="SSF103515">
    <property type="entry name" value="Autotransporter"/>
    <property type="match status" value="1"/>
</dbReference>
<evidence type="ECO:0000313" key="2">
    <source>
        <dbReference type="EMBL" id="MCZ0867218.1"/>
    </source>
</evidence>
<protein>
    <submittedName>
        <fullName evidence="2">Copper resistance protein B</fullName>
    </submittedName>
</protein>
<dbReference type="GO" id="GO:0009279">
    <property type="term" value="C:cell outer membrane"/>
    <property type="evidence" value="ECO:0007669"/>
    <property type="project" value="InterPro"/>
</dbReference>
<keyword evidence="1" id="KW-0732">Signal</keyword>
<dbReference type="InterPro" id="IPR007939">
    <property type="entry name" value="Cu-R_B_prcur"/>
</dbReference>
<dbReference type="GO" id="GO:0006878">
    <property type="term" value="P:intracellular copper ion homeostasis"/>
    <property type="evidence" value="ECO:0007669"/>
    <property type="project" value="InterPro"/>
</dbReference>
<dbReference type="Proteomes" id="UP001069090">
    <property type="component" value="Unassembled WGS sequence"/>
</dbReference>
<keyword evidence="3" id="KW-1185">Reference proteome</keyword>
<dbReference type="GO" id="GO:0005507">
    <property type="term" value="F:copper ion binding"/>
    <property type="evidence" value="ECO:0007669"/>
    <property type="project" value="InterPro"/>
</dbReference>
<sequence>MKLLNRLSPKSLMFKRNFSVSTLIVSLLLGSANHVVAGAKDDPLLTKVLIDQLEVHDADDSNPWVLDGQGWVGKDLQKLWLKAEVERSDGDTEEAELQALYSQAIAPFWDVQVGLRQDFQPTPNRSWAVIGLQGLAPYFFEIDTALFIGESGRTALRLEAEYELLFTQRLILTPEIEVNLYGQNDADLGIGSGLSDVEAGLRLRYEIRREFAPYIGVNWSKSFGNTADFARDEGEDTDDLQWVIGVRAWF</sequence>
<dbReference type="Pfam" id="PF05275">
    <property type="entry name" value="CopB"/>
    <property type="match status" value="1"/>
</dbReference>
<feature type="chain" id="PRO_5039941924" evidence="1">
    <location>
        <begin position="38"/>
        <end position="250"/>
    </location>
</feature>
<dbReference type="RefSeq" id="WP_268905454.1">
    <property type="nucleotide sequence ID" value="NZ_JAPTGG010000029.1"/>
</dbReference>
<accession>A0A9J6RS71</accession>
<reference evidence="2 3" key="1">
    <citation type="submission" date="2022-12" db="EMBL/GenBank/DDBJ databases">
        <title>Dasania phycosphaerae sp. nov., isolated from particulate material of the south coast of Korea.</title>
        <authorList>
            <person name="Jiang Y."/>
        </authorList>
    </citation>
    <scope>NUCLEOTIDE SEQUENCE [LARGE SCALE GENOMIC DNA]</scope>
    <source>
        <strain evidence="2 3">GY-19</strain>
    </source>
</reference>
<dbReference type="InterPro" id="IPR036709">
    <property type="entry name" value="Autotransporte_beta_dom_sf"/>
</dbReference>
<name>A0A9J6RS71_9GAMM</name>
<feature type="signal peptide" evidence="1">
    <location>
        <begin position="1"/>
        <end position="37"/>
    </location>
</feature>